<dbReference type="Proteomes" id="UP000028868">
    <property type="component" value="Unassembled WGS sequence"/>
</dbReference>
<feature type="domain" description="LysM" evidence="8">
    <location>
        <begin position="45"/>
        <end position="88"/>
    </location>
</feature>
<comment type="caution">
    <text evidence="10">The sequence shown here is derived from an EMBL/GenBank/DDBJ whole genome shotgun (WGS) entry which is preliminary data.</text>
</comment>
<dbReference type="PROSITE" id="PS51782">
    <property type="entry name" value="LYSM"/>
    <property type="match status" value="3"/>
</dbReference>
<feature type="domain" description="NlpC/P60" evidence="9">
    <location>
        <begin position="244"/>
        <end position="367"/>
    </location>
</feature>
<proteinExistence type="inferred from homology"/>
<gene>
    <name evidence="10" type="primary">lytE</name>
    <name evidence="10" type="ORF">BN983_02426</name>
</gene>
<dbReference type="Gene3D" id="3.90.1720.10">
    <property type="entry name" value="endopeptidase domain like (from Nostoc punctiforme)"/>
    <property type="match status" value="1"/>
</dbReference>
<keyword evidence="2" id="KW-0645">Protease</keyword>
<dbReference type="AlphaFoldDB" id="A0A024P556"/>
<evidence type="ECO:0000256" key="6">
    <source>
        <dbReference type="ARBA" id="ARBA00022807"/>
    </source>
</evidence>
<keyword evidence="3" id="KW-0732">Signal</keyword>
<feature type="compositionally biased region" description="Low complexity" evidence="7">
    <location>
        <begin position="222"/>
        <end position="245"/>
    </location>
</feature>
<dbReference type="SMART" id="SM00257">
    <property type="entry name" value="LysM"/>
    <property type="match status" value="3"/>
</dbReference>
<organism evidence="10 11">
    <name type="scientific">Halobacillus karajensis</name>
    <dbReference type="NCBI Taxonomy" id="195088"/>
    <lineage>
        <taxon>Bacteria</taxon>
        <taxon>Bacillati</taxon>
        <taxon>Bacillota</taxon>
        <taxon>Bacilli</taxon>
        <taxon>Bacillales</taxon>
        <taxon>Bacillaceae</taxon>
        <taxon>Halobacillus</taxon>
    </lineage>
</organism>
<feature type="region of interest" description="Disordered" evidence="7">
    <location>
        <begin position="152"/>
        <end position="177"/>
    </location>
</feature>
<dbReference type="InterPro" id="IPR000064">
    <property type="entry name" value="NLP_P60_dom"/>
</dbReference>
<dbReference type="SUPFAM" id="SSF54106">
    <property type="entry name" value="LysM domain"/>
    <property type="match status" value="3"/>
</dbReference>
<dbReference type="PANTHER" id="PTHR47053:SF1">
    <property type="entry name" value="MUREIN DD-ENDOPEPTIDASE MEPH-RELATED"/>
    <property type="match status" value="1"/>
</dbReference>
<keyword evidence="4" id="KW-0677">Repeat</keyword>
<comment type="similarity">
    <text evidence="1">Belongs to the peptidase C40 family.</text>
</comment>
<keyword evidence="11" id="KW-1185">Reference proteome</keyword>
<feature type="domain" description="LysM" evidence="8">
    <location>
        <begin position="175"/>
        <end position="218"/>
    </location>
</feature>
<dbReference type="Gene3D" id="3.10.350.10">
    <property type="entry name" value="LysM domain"/>
    <property type="match status" value="3"/>
</dbReference>
<reference evidence="11" key="1">
    <citation type="submission" date="2014-03" db="EMBL/GenBank/DDBJ databases">
        <authorList>
            <person name="Urmite Genomes U."/>
        </authorList>
    </citation>
    <scope>NUCLEOTIDE SEQUENCE [LARGE SCALE GENOMIC DNA]</scope>
    <source>
        <strain evidence="11">HD-03</strain>
    </source>
</reference>
<evidence type="ECO:0000256" key="2">
    <source>
        <dbReference type="ARBA" id="ARBA00022670"/>
    </source>
</evidence>
<dbReference type="GO" id="GO:0008234">
    <property type="term" value="F:cysteine-type peptidase activity"/>
    <property type="evidence" value="ECO:0007669"/>
    <property type="project" value="UniProtKB-KW"/>
</dbReference>
<accession>A0A024P556</accession>
<keyword evidence="6" id="KW-0788">Thiol protease</keyword>
<dbReference type="PANTHER" id="PTHR47053">
    <property type="entry name" value="MUREIN DD-ENDOPEPTIDASE MEPH-RELATED"/>
    <property type="match status" value="1"/>
</dbReference>
<dbReference type="InterPro" id="IPR036779">
    <property type="entry name" value="LysM_dom_sf"/>
</dbReference>
<evidence type="ECO:0000313" key="11">
    <source>
        <dbReference type="Proteomes" id="UP000028868"/>
    </source>
</evidence>
<feature type="compositionally biased region" description="Low complexity" evidence="7">
    <location>
        <begin position="153"/>
        <end position="176"/>
    </location>
</feature>
<keyword evidence="5" id="KW-0378">Hydrolase</keyword>
<dbReference type="CDD" id="cd00118">
    <property type="entry name" value="LysM"/>
    <property type="match status" value="3"/>
</dbReference>
<dbReference type="InterPro" id="IPR051202">
    <property type="entry name" value="Peptidase_C40"/>
</dbReference>
<evidence type="ECO:0000259" key="9">
    <source>
        <dbReference type="PROSITE" id="PS51935"/>
    </source>
</evidence>
<evidence type="ECO:0000256" key="1">
    <source>
        <dbReference type="ARBA" id="ARBA00007074"/>
    </source>
</evidence>
<dbReference type="Pfam" id="PF00877">
    <property type="entry name" value="NLPC_P60"/>
    <property type="match status" value="1"/>
</dbReference>
<evidence type="ECO:0000256" key="5">
    <source>
        <dbReference type="ARBA" id="ARBA00022801"/>
    </source>
</evidence>
<protein>
    <submittedName>
        <fullName evidence="10">Peptidoglycan endopeptidase LytE</fullName>
    </submittedName>
</protein>
<dbReference type="InterPro" id="IPR038765">
    <property type="entry name" value="Papain-like_cys_pep_sf"/>
</dbReference>
<sequence>MTKQFKQFLHMGRVYNKMNKKKLATAVSGALIGASLWGTSVFADELHKVKSGDSLWKLSHQYDGSISEIKSWNNLNSDIIYVGQSLIVEKDSSSNTQSNSSSSSSNSTYTVKSGDSLWVIANRHGMSVSKLKSINSLSGSLIYPGQKLSITGSSSSSSNTSSNSSSSSSSSSQTSTYTVKSGDSLWLIANNYGTSVSNLKNLNGLSSNTIYVGQKLKVSGKSSSSNSSSGSSHTSTTNNSSSNSGFVNGLIQEAKKHIGTPYKWAGSSPSGFDCSGFLQYVYNQEGVSIPRTVASIYADSRMSSVSGSNRQVGDLVFFETYKPGASHAGIYLGNNQFIHTGSTNGVEISSLSSNYWSQRYIGTKRLSH</sequence>
<dbReference type="EMBL" id="CCDI010000002">
    <property type="protein sequence ID" value="CDQ24159.1"/>
    <property type="molecule type" value="Genomic_DNA"/>
</dbReference>
<evidence type="ECO:0000313" key="10">
    <source>
        <dbReference type="EMBL" id="CDQ24159.1"/>
    </source>
</evidence>
<name>A0A024P556_9BACI</name>
<feature type="domain" description="LysM" evidence="8">
    <location>
        <begin position="107"/>
        <end position="150"/>
    </location>
</feature>
<dbReference type="SUPFAM" id="SSF54001">
    <property type="entry name" value="Cysteine proteinases"/>
    <property type="match status" value="1"/>
</dbReference>
<dbReference type="PROSITE" id="PS51935">
    <property type="entry name" value="NLPC_P60"/>
    <property type="match status" value="1"/>
</dbReference>
<reference evidence="10 11" key="2">
    <citation type="submission" date="2014-05" db="EMBL/GenBank/DDBJ databases">
        <title>Draft genome sequence of Halobacillus karajensis HK-03.</title>
        <authorList>
            <person name="Khelaifia S."/>
            <person name="Croce O."/>
            <person name="Lagier J.C."/>
            <person name="Raoult D."/>
        </authorList>
    </citation>
    <scope>NUCLEOTIDE SEQUENCE [LARGE SCALE GENOMIC DNA]</scope>
    <source>
        <strain evidence="10 11">HD-03</strain>
    </source>
</reference>
<dbReference type="GO" id="GO:0006508">
    <property type="term" value="P:proteolysis"/>
    <property type="evidence" value="ECO:0007669"/>
    <property type="project" value="UniProtKB-KW"/>
</dbReference>
<feature type="region of interest" description="Disordered" evidence="7">
    <location>
        <begin position="222"/>
        <end position="246"/>
    </location>
</feature>
<evidence type="ECO:0000256" key="7">
    <source>
        <dbReference type="SAM" id="MobiDB-lite"/>
    </source>
</evidence>
<evidence type="ECO:0000259" key="8">
    <source>
        <dbReference type="PROSITE" id="PS51782"/>
    </source>
</evidence>
<evidence type="ECO:0000256" key="3">
    <source>
        <dbReference type="ARBA" id="ARBA00022729"/>
    </source>
</evidence>
<dbReference type="Pfam" id="PF01476">
    <property type="entry name" value="LysM"/>
    <property type="match status" value="3"/>
</dbReference>
<evidence type="ECO:0000256" key="4">
    <source>
        <dbReference type="ARBA" id="ARBA00022737"/>
    </source>
</evidence>
<dbReference type="InterPro" id="IPR018392">
    <property type="entry name" value="LysM"/>
</dbReference>